<organism evidence="2 3">
    <name type="scientific">Mycena pura</name>
    <dbReference type="NCBI Taxonomy" id="153505"/>
    <lineage>
        <taxon>Eukaryota</taxon>
        <taxon>Fungi</taxon>
        <taxon>Dikarya</taxon>
        <taxon>Basidiomycota</taxon>
        <taxon>Agaricomycotina</taxon>
        <taxon>Agaricomycetes</taxon>
        <taxon>Agaricomycetidae</taxon>
        <taxon>Agaricales</taxon>
        <taxon>Marasmiineae</taxon>
        <taxon>Mycenaceae</taxon>
        <taxon>Mycena</taxon>
    </lineage>
</organism>
<proteinExistence type="predicted"/>
<dbReference type="AlphaFoldDB" id="A0AAD6Y2M8"/>
<evidence type="ECO:0000256" key="1">
    <source>
        <dbReference type="SAM" id="MobiDB-lite"/>
    </source>
</evidence>
<dbReference type="Proteomes" id="UP001219525">
    <property type="component" value="Unassembled WGS sequence"/>
</dbReference>
<evidence type="ECO:0000313" key="3">
    <source>
        <dbReference type="Proteomes" id="UP001219525"/>
    </source>
</evidence>
<accession>A0AAD6Y2M8</accession>
<sequence length="141" mass="15829">MTVWLRRQEAVYKFGTYLQWAVPGYIAQTESGTVYVDNGEDRDDEDPEDASRSVPASSKMPDDDESDDELEDSPDAELSTLVYHFAAPDNLDDFPQSKAIIPRTEAIDNSTFPVHKRLSVHLPKIIEITSHDAQYEVGHCG</sequence>
<gene>
    <name evidence="2" type="ORF">GGX14DRAFT_405254</name>
</gene>
<keyword evidence="3" id="KW-1185">Reference proteome</keyword>
<name>A0AAD6Y2M8_9AGAR</name>
<dbReference type="EMBL" id="JARJCW010000105">
    <property type="protein sequence ID" value="KAJ7193689.1"/>
    <property type="molecule type" value="Genomic_DNA"/>
</dbReference>
<evidence type="ECO:0000313" key="2">
    <source>
        <dbReference type="EMBL" id="KAJ7193689.1"/>
    </source>
</evidence>
<feature type="region of interest" description="Disordered" evidence="1">
    <location>
        <begin position="31"/>
        <end position="78"/>
    </location>
</feature>
<comment type="caution">
    <text evidence="2">The sequence shown here is derived from an EMBL/GenBank/DDBJ whole genome shotgun (WGS) entry which is preliminary data.</text>
</comment>
<reference evidence="2" key="1">
    <citation type="submission" date="2023-03" db="EMBL/GenBank/DDBJ databases">
        <title>Massive genome expansion in bonnet fungi (Mycena s.s.) driven by repeated elements and novel gene families across ecological guilds.</title>
        <authorList>
            <consortium name="Lawrence Berkeley National Laboratory"/>
            <person name="Harder C.B."/>
            <person name="Miyauchi S."/>
            <person name="Viragh M."/>
            <person name="Kuo A."/>
            <person name="Thoen E."/>
            <person name="Andreopoulos B."/>
            <person name="Lu D."/>
            <person name="Skrede I."/>
            <person name="Drula E."/>
            <person name="Henrissat B."/>
            <person name="Morin E."/>
            <person name="Kohler A."/>
            <person name="Barry K."/>
            <person name="LaButti K."/>
            <person name="Morin E."/>
            <person name="Salamov A."/>
            <person name="Lipzen A."/>
            <person name="Mereny Z."/>
            <person name="Hegedus B."/>
            <person name="Baldrian P."/>
            <person name="Stursova M."/>
            <person name="Weitz H."/>
            <person name="Taylor A."/>
            <person name="Grigoriev I.V."/>
            <person name="Nagy L.G."/>
            <person name="Martin F."/>
            <person name="Kauserud H."/>
        </authorList>
    </citation>
    <scope>NUCLEOTIDE SEQUENCE</scope>
    <source>
        <strain evidence="2">9144</strain>
    </source>
</reference>
<feature type="compositionally biased region" description="Acidic residues" evidence="1">
    <location>
        <begin position="62"/>
        <end position="75"/>
    </location>
</feature>
<protein>
    <submittedName>
        <fullName evidence="2">Uncharacterized protein</fullName>
    </submittedName>
</protein>
<feature type="compositionally biased region" description="Acidic residues" evidence="1">
    <location>
        <begin position="38"/>
        <end position="48"/>
    </location>
</feature>